<dbReference type="EMBL" id="CP017755">
    <property type="protein sequence ID" value="AOZ09303.1"/>
    <property type="molecule type" value="Genomic_DNA"/>
</dbReference>
<proteinExistence type="predicted"/>
<organism evidence="1 2">
    <name type="scientific">Cupriavidus malaysiensis</name>
    <dbReference type="NCBI Taxonomy" id="367825"/>
    <lineage>
        <taxon>Bacteria</taxon>
        <taxon>Pseudomonadati</taxon>
        <taxon>Pseudomonadota</taxon>
        <taxon>Betaproteobacteria</taxon>
        <taxon>Burkholderiales</taxon>
        <taxon>Burkholderiaceae</taxon>
        <taxon>Cupriavidus</taxon>
    </lineage>
</organism>
<name>A0ABM6FC22_9BURK</name>
<gene>
    <name evidence="1" type="ORF">BKK80_26270</name>
</gene>
<dbReference type="Proteomes" id="UP000177515">
    <property type="component" value="Chromosome 2"/>
</dbReference>
<dbReference type="RefSeq" id="WP_071071907.1">
    <property type="nucleotide sequence ID" value="NZ_CP017755.1"/>
</dbReference>
<accession>A0ABM6FC22</accession>
<evidence type="ECO:0000313" key="1">
    <source>
        <dbReference type="EMBL" id="AOZ09303.1"/>
    </source>
</evidence>
<sequence>MQAVLLGHFKASLWHAPHAPAGRQYARDWTGHGRIPTLRPGGVAELPPGACAWPHQIGERVGSFTCISWPRGLKRKRAAYRCQCGQELLAGWERIARGTARCTACDPLRGQAASRQRPAAPA</sequence>
<evidence type="ECO:0000313" key="2">
    <source>
        <dbReference type="Proteomes" id="UP000177515"/>
    </source>
</evidence>
<protein>
    <submittedName>
        <fullName evidence="1">Uncharacterized protein</fullName>
    </submittedName>
</protein>
<keyword evidence="2" id="KW-1185">Reference proteome</keyword>
<reference evidence="1 2" key="1">
    <citation type="submission" date="2016-10" db="EMBL/GenBank/DDBJ databases">
        <title>Complete genome sequences of three Cupriavidus strains isolated from various Malaysian environments.</title>
        <authorList>
            <person name="Abdullah A.A.-A."/>
            <person name="Shafie N.A.H."/>
            <person name="Lau N.S."/>
        </authorList>
    </citation>
    <scope>NUCLEOTIDE SEQUENCE [LARGE SCALE GENOMIC DNA]</scope>
    <source>
        <strain evidence="1 2">USMAA1020</strain>
    </source>
</reference>